<evidence type="ECO:0000313" key="2">
    <source>
        <dbReference type="Proteomes" id="UP001203423"/>
    </source>
</evidence>
<organism evidence="1 2">
    <name type="scientific">Shewanella surugensis</name>
    <dbReference type="NCBI Taxonomy" id="212020"/>
    <lineage>
        <taxon>Bacteria</taxon>
        <taxon>Pseudomonadati</taxon>
        <taxon>Pseudomonadota</taxon>
        <taxon>Gammaproteobacteria</taxon>
        <taxon>Alteromonadales</taxon>
        <taxon>Shewanellaceae</taxon>
        <taxon>Shewanella</taxon>
    </lineage>
</organism>
<comment type="caution">
    <text evidence="1">The sequence shown here is derived from an EMBL/GenBank/DDBJ whole genome shotgun (WGS) entry which is preliminary data.</text>
</comment>
<dbReference type="Proteomes" id="UP001203423">
    <property type="component" value="Unassembled WGS sequence"/>
</dbReference>
<protein>
    <submittedName>
        <fullName evidence="1">Uncharacterized protein</fullName>
    </submittedName>
</protein>
<reference evidence="1 2" key="1">
    <citation type="submission" date="2022-01" db="EMBL/GenBank/DDBJ databases">
        <title>Whole genome-based taxonomy of the Shewanellaceae.</title>
        <authorList>
            <person name="Martin-Rodriguez A.J."/>
        </authorList>
    </citation>
    <scope>NUCLEOTIDE SEQUENCE [LARGE SCALE GENOMIC DNA]</scope>
    <source>
        <strain evidence="1 2">DSM 17177</strain>
    </source>
</reference>
<dbReference type="EMBL" id="JAKIKS010000029">
    <property type="protein sequence ID" value="MCL1124689.1"/>
    <property type="molecule type" value="Genomic_DNA"/>
</dbReference>
<accession>A0ABT0LAU3</accession>
<keyword evidence="2" id="KW-1185">Reference proteome</keyword>
<sequence length="71" mass="8404">MILVELDDKKLYQIIRIHKNSLTFHLMTLSNETDHKKKQLKAQLWRIIGVGEIIDITEEVILSYPELQDDK</sequence>
<gene>
    <name evidence="1" type="ORF">L2764_09400</name>
</gene>
<dbReference type="RefSeq" id="WP_248939967.1">
    <property type="nucleotide sequence ID" value="NZ_JAKIKS010000029.1"/>
</dbReference>
<proteinExistence type="predicted"/>
<name>A0ABT0LAU3_9GAMM</name>
<evidence type="ECO:0000313" key="1">
    <source>
        <dbReference type="EMBL" id="MCL1124689.1"/>
    </source>
</evidence>